<evidence type="ECO:0000313" key="1">
    <source>
        <dbReference type="EMBL" id="EZK39207.1"/>
    </source>
</evidence>
<organism evidence="1 2">
    <name type="scientific">Francisella tularensis subsp. tularensis str. SCHU S4 substr. FSC237</name>
    <dbReference type="NCBI Taxonomy" id="1341660"/>
    <lineage>
        <taxon>Bacteria</taxon>
        <taxon>Pseudomonadati</taxon>
        <taxon>Pseudomonadota</taxon>
        <taxon>Gammaproteobacteria</taxon>
        <taxon>Thiotrichales</taxon>
        <taxon>Francisellaceae</taxon>
        <taxon>Francisella</taxon>
    </lineage>
</organism>
<dbReference type="AlphaFoldDB" id="A0AAD3G5Y1"/>
<evidence type="ECO:0000313" key="2">
    <source>
        <dbReference type="Proteomes" id="UP000023806"/>
    </source>
</evidence>
<gene>
    <name evidence="1" type="ORF">P250_03996</name>
</gene>
<comment type="caution">
    <text evidence="1">The sequence shown here is derived from an EMBL/GenBank/DDBJ whole genome shotgun (WGS) entry which is preliminary data.</text>
</comment>
<sequence>MRKIILSLHIIIVSVTLASATGLHELGNFSSDNFPRAELNLAY</sequence>
<proteinExistence type="predicted"/>
<accession>A0AAD3G5Y1</accession>
<reference evidence="1 2" key="1">
    <citation type="submission" date="2014-03" db="EMBL/GenBank/DDBJ databases">
        <title>The Genome Sequence of Francisella tularensis subsp. tularensis str. SCHU S4 substr. FSC043.</title>
        <authorList>
            <consortium name="The Broad Institute Genomics Platform"/>
            <consortium name="The Broad Institute Genome Sequencing Center for Infectious Disease"/>
            <person name="Chapman S.B."/>
            <person name="Guina T."/>
            <person name="Gelhaus C."/>
            <person name="Comer J."/>
            <person name="Sellati T."/>
            <person name="Sjostedt A."/>
            <person name="Young S.K."/>
            <person name="Zeng Q."/>
            <person name="Gargeya S."/>
            <person name="Abouelleil A."/>
            <person name="Alvarado L."/>
            <person name="Chapman S.B."/>
            <person name="Gainer-Dewar J."/>
            <person name="Goldberg J."/>
            <person name="Griggs A."/>
            <person name="Gujja S."/>
            <person name="Hansen M."/>
            <person name="Howarth C."/>
            <person name="Imamovic A."/>
            <person name="Larimer J."/>
            <person name="Murphy C."/>
            <person name="Naylor J."/>
            <person name="Pearson M."/>
            <person name="Poon T.W."/>
            <person name="Priest M."/>
            <person name="Roberts A."/>
            <person name="Saif S."/>
            <person name="Shea T."/>
            <person name="Sykes S."/>
            <person name="Wortman J."/>
            <person name="Nusbaum C."/>
            <person name="Birren B."/>
        </authorList>
    </citation>
    <scope>NUCLEOTIDE SEQUENCE [LARGE SCALE GENOMIC DNA]</scope>
    <source>
        <strain evidence="1 2">Schu S4</strain>
    </source>
</reference>
<protein>
    <submittedName>
        <fullName evidence="1">Uncharacterized protein</fullName>
    </submittedName>
</protein>
<name>A0AAD3G5Y1_FRATT</name>
<dbReference type="EMBL" id="JIDS01000002">
    <property type="protein sequence ID" value="EZK39207.1"/>
    <property type="molecule type" value="Genomic_DNA"/>
</dbReference>
<dbReference type="Proteomes" id="UP000023806">
    <property type="component" value="Unassembled WGS sequence"/>
</dbReference>